<name>A0ABR5SH72_9BACT</name>
<dbReference type="Pfam" id="PF03744">
    <property type="entry name" value="BioW"/>
    <property type="match status" value="1"/>
</dbReference>
<proteinExistence type="predicted"/>
<evidence type="ECO:0000256" key="6">
    <source>
        <dbReference type="ARBA" id="ARBA00022741"/>
    </source>
</evidence>
<comment type="subunit">
    <text evidence="3">Homodimer.</text>
</comment>
<keyword evidence="9" id="KW-0460">Magnesium</keyword>
<evidence type="ECO:0000256" key="5">
    <source>
        <dbReference type="ARBA" id="ARBA00022598"/>
    </source>
</evidence>
<evidence type="ECO:0000256" key="3">
    <source>
        <dbReference type="ARBA" id="ARBA00011738"/>
    </source>
</evidence>
<dbReference type="RefSeq" id="WP_085052113.1">
    <property type="nucleotide sequence ID" value="NZ_LNQR01000056.1"/>
</dbReference>
<accession>A0ABR5SH72</accession>
<protein>
    <recommendedName>
        <fullName evidence="4">6-carboxyhexanoate--CoA ligase</fullName>
        <ecNumber evidence="4">6.2.1.14</ecNumber>
    </recommendedName>
</protein>
<keyword evidence="6" id="KW-0547">Nucleotide-binding</keyword>
<gene>
    <name evidence="11" type="primary">bioW</name>
    <name evidence="11" type="ORF">ASN18_1490</name>
</gene>
<dbReference type="EC" id="6.2.1.14" evidence="4"/>
<keyword evidence="12" id="KW-1185">Reference proteome</keyword>
<comment type="caution">
    <text evidence="11">The sequence shown here is derived from an EMBL/GenBank/DDBJ whole genome shotgun (WGS) entry which is preliminary data.</text>
</comment>
<reference evidence="11 12" key="1">
    <citation type="submission" date="2015-11" db="EMBL/GenBank/DDBJ databases">
        <authorList>
            <person name="Lin W."/>
        </authorList>
    </citation>
    <scope>NUCLEOTIDE SEQUENCE [LARGE SCALE GENOMIC DNA]</scope>
    <source>
        <strain evidence="11 12">HCH-1</strain>
    </source>
</reference>
<organism evidence="11 12">
    <name type="scientific">Candidatus Magnetominusculus xianensis</name>
    <dbReference type="NCBI Taxonomy" id="1748249"/>
    <lineage>
        <taxon>Bacteria</taxon>
        <taxon>Pseudomonadati</taxon>
        <taxon>Nitrospirota</taxon>
        <taxon>Nitrospiria</taxon>
        <taxon>Nitrospirales</taxon>
        <taxon>Nitrospiraceae</taxon>
        <taxon>Candidatus Magnetominusculus</taxon>
    </lineage>
</organism>
<evidence type="ECO:0000256" key="1">
    <source>
        <dbReference type="ARBA" id="ARBA00001946"/>
    </source>
</evidence>
<dbReference type="EMBL" id="LNQR01000056">
    <property type="protein sequence ID" value="KWT86767.1"/>
    <property type="molecule type" value="Genomic_DNA"/>
</dbReference>
<evidence type="ECO:0000313" key="11">
    <source>
        <dbReference type="EMBL" id="KWT86767.1"/>
    </source>
</evidence>
<evidence type="ECO:0000256" key="2">
    <source>
        <dbReference type="ARBA" id="ARBA00005075"/>
    </source>
</evidence>
<comment type="catalytic activity">
    <reaction evidence="10">
        <text>heptanedioate + ATP + CoA = 6-carboxyhexanoyl-CoA + AMP + diphosphate</text>
        <dbReference type="Rhea" id="RHEA:14781"/>
        <dbReference type="ChEBI" id="CHEBI:30616"/>
        <dbReference type="ChEBI" id="CHEBI:33019"/>
        <dbReference type="ChEBI" id="CHEBI:36165"/>
        <dbReference type="ChEBI" id="CHEBI:57287"/>
        <dbReference type="ChEBI" id="CHEBI:57360"/>
        <dbReference type="ChEBI" id="CHEBI:456215"/>
        <dbReference type="EC" id="6.2.1.14"/>
    </reaction>
</comment>
<evidence type="ECO:0000256" key="8">
    <source>
        <dbReference type="ARBA" id="ARBA00022840"/>
    </source>
</evidence>
<keyword evidence="7" id="KW-0093">Biotin biosynthesis</keyword>
<evidence type="ECO:0000256" key="9">
    <source>
        <dbReference type="ARBA" id="ARBA00022842"/>
    </source>
</evidence>
<keyword evidence="5 11" id="KW-0436">Ligase</keyword>
<evidence type="ECO:0000256" key="10">
    <source>
        <dbReference type="ARBA" id="ARBA00049553"/>
    </source>
</evidence>
<comment type="pathway">
    <text evidence="2">Metabolic intermediate metabolism; pimeloyl-CoA biosynthesis; pimeloyl-CoA from pimelate: step 1/1.</text>
</comment>
<evidence type="ECO:0000256" key="7">
    <source>
        <dbReference type="ARBA" id="ARBA00022756"/>
    </source>
</evidence>
<dbReference type="InterPro" id="IPR005499">
    <property type="entry name" value="BioW"/>
</dbReference>
<dbReference type="GO" id="GO:0042410">
    <property type="term" value="F:6-carboxyhexanoate-CoA ligase activity"/>
    <property type="evidence" value="ECO:0007669"/>
    <property type="project" value="UniProtKB-EC"/>
</dbReference>
<evidence type="ECO:0000313" key="12">
    <source>
        <dbReference type="Proteomes" id="UP000060487"/>
    </source>
</evidence>
<dbReference type="NCBIfam" id="NF002360">
    <property type="entry name" value="PRK01322.1"/>
    <property type="match status" value="1"/>
</dbReference>
<keyword evidence="8" id="KW-0067">ATP-binding</keyword>
<sequence>MTTQYSIRMRASCGGRHISGAEGIYNEGLIGDNTIALIHRALNHSRGKPDSITVTIEKIDCVVMKISTLPITTCRISDEMAARGAVHALLTCAGISAEAVSAALNIIEGASQLGGAALVESTTGERLDLESPGGIRVSRFGIEDKAIAEFIAADAGLVRQTRVLEAVVLASKTASCEGVSAELCISDNPDYTTGYVSSREMGYIRIPHIKREGDAKGGRVLFIERGADINALTDYLRHTPVMIDKFGGINGIKELHELTGTDNS</sequence>
<dbReference type="Proteomes" id="UP000060487">
    <property type="component" value="Unassembled WGS sequence"/>
</dbReference>
<comment type="cofactor">
    <cofactor evidence="1">
        <name>Mg(2+)</name>
        <dbReference type="ChEBI" id="CHEBI:18420"/>
    </cofactor>
</comment>
<evidence type="ECO:0000256" key="4">
    <source>
        <dbReference type="ARBA" id="ARBA00012984"/>
    </source>
</evidence>